<organism evidence="2 3">
    <name type="scientific">Coprinellus micaceus</name>
    <name type="common">Glistening ink-cap mushroom</name>
    <name type="synonym">Coprinus micaceus</name>
    <dbReference type="NCBI Taxonomy" id="71717"/>
    <lineage>
        <taxon>Eukaryota</taxon>
        <taxon>Fungi</taxon>
        <taxon>Dikarya</taxon>
        <taxon>Basidiomycota</taxon>
        <taxon>Agaricomycotina</taxon>
        <taxon>Agaricomycetes</taxon>
        <taxon>Agaricomycetidae</taxon>
        <taxon>Agaricales</taxon>
        <taxon>Agaricineae</taxon>
        <taxon>Psathyrellaceae</taxon>
        <taxon>Coprinellus</taxon>
    </lineage>
</organism>
<evidence type="ECO:0000313" key="2">
    <source>
        <dbReference type="EMBL" id="TEB22116.1"/>
    </source>
</evidence>
<sequence length="707" mass="78183">MDDFRERAGPLTWPESCPKNTLRGNDVEKRDLPQMAAERCEQAGHKVSLPLSDAASPIPCLDASPDSPTTKPHTTLTPAVTPELEERSRRLGSLLLAQAHQPPSSQVAHPSAAPTTTTLGTPPAPSINGASTVQQRDYIYSVTHPTAATPVSISTASPSQTFNADCGGVIASNLPYVVLVLIQSLGASPSEVRVLSYCKWAFRSVGNRSHHRLLAEEYCRSFAPWTGLLDFEPVEHQYSLLNHAPRYHHDLIPGATLLLKHIVELEAQYNAINLPCLYAFCHSLTCGVKRAFMTLLRLDSLHVHAQNSCFVDTPRELWHHAQLKMSPVARQVLLLHFPSGSFMGVTTPESIRTLQRELNLGQSLTKRHVFDVWELYPVGEYGCAASWLQHAIWHGTGANAQALFGTQHVVAARCAEGHTSSIYDPPEPYPTALQRHYGADTTITTQHYIPRNRADSGHSIHTHPTNHPCTHPNCFTPSYIEKVYVVWPRFSTAVPKPSEIPVTTASIHLRLRRPSLQLPKDASHALQPSMSKPTRPRFPELLTPTLYQALVQLDGSLRRVLRDTDATVSNTTSPIRAIDAHGNPINPTCLLTPEQRLGWREGPSTNSRRLRTCIFPLRIDVQSAARTHSSSVELSRPNRELSCKSCVNVNGTLNRFVSRGEFTAGEGDFEWLREERTIRFEPLTGGFFPAGTPSRTAAQLCLSNFMA</sequence>
<protein>
    <submittedName>
        <fullName evidence="2">Uncharacterized protein</fullName>
    </submittedName>
</protein>
<proteinExistence type="predicted"/>
<feature type="compositionally biased region" description="Polar residues" evidence="1">
    <location>
        <begin position="66"/>
        <end position="76"/>
    </location>
</feature>
<evidence type="ECO:0000313" key="3">
    <source>
        <dbReference type="Proteomes" id="UP000298030"/>
    </source>
</evidence>
<gene>
    <name evidence="2" type="ORF">FA13DRAFT_1716359</name>
</gene>
<dbReference type="Proteomes" id="UP000298030">
    <property type="component" value="Unassembled WGS sequence"/>
</dbReference>
<evidence type="ECO:0000256" key="1">
    <source>
        <dbReference type="SAM" id="MobiDB-lite"/>
    </source>
</evidence>
<feature type="region of interest" description="Disordered" evidence="1">
    <location>
        <begin position="51"/>
        <end position="76"/>
    </location>
</feature>
<feature type="compositionally biased region" description="Low complexity" evidence="1">
    <location>
        <begin position="110"/>
        <end position="121"/>
    </location>
</feature>
<dbReference type="STRING" id="71717.A0A4Y7SJS3"/>
<reference evidence="2 3" key="1">
    <citation type="journal article" date="2019" name="Nat. Ecol. Evol.">
        <title>Megaphylogeny resolves global patterns of mushroom evolution.</title>
        <authorList>
            <person name="Varga T."/>
            <person name="Krizsan K."/>
            <person name="Foldi C."/>
            <person name="Dima B."/>
            <person name="Sanchez-Garcia M."/>
            <person name="Sanchez-Ramirez S."/>
            <person name="Szollosi G.J."/>
            <person name="Szarkandi J.G."/>
            <person name="Papp V."/>
            <person name="Albert L."/>
            <person name="Andreopoulos W."/>
            <person name="Angelini C."/>
            <person name="Antonin V."/>
            <person name="Barry K.W."/>
            <person name="Bougher N.L."/>
            <person name="Buchanan P."/>
            <person name="Buyck B."/>
            <person name="Bense V."/>
            <person name="Catcheside P."/>
            <person name="Chovatia M."/>
            <person name="Cooper J."/>
            <person name="Damon W."/>
            <person name="Desjardin D."/>
            <person name="Finy P."/>
            <person name="Geml J."/>
            <person name="Haridas S."/>
            <person name="Hughes K."/>
            <person name="Justo A."/>
            <person name="Karasinski D."/>
            <person name="Kautmanova I."/>
            <person name="Kiss B."/>
            <person name="Kocsube S."/>
            <person name="Kotiranta H."/>
            <person name="LaButti K.M."/>
            <person name="Lechner B.E."/>
            <person name="Liimatainen K."/>
            <person name="Lipzen A."/>
            <person name="Lukacs Z."/>
            <person name="Mihaltcheva S."/>
            <person name="Morgado L.N."/>
            <person name="Niskanen T."/>
            <person name="Noordeloos M.E."/>
            <person name="Ohm R.A."/>
            <person name="Ortiz-Santana B."/>
            <person name="Ovrebo C."/>
            <person name="Racz N."/>
            <person name="Riley R."/>
            <person name="Savchenko A."/>
            <person name="Shiryaev A."/>
            <person name="Soop K."/>
            <person name="Spirin V."/>
            <person name="Szebenyi C."/>
            <person name="Tomsovsky M."/>
            <person name="Tulloss R.E."/>
            <person name="Uehling J."/>
            <person name="Grigoriev I.V."/>
            <person name="Vagvolgyi C."/>
            <person name="Papp T."/>
            <person name="Martin F.M."/>
            <person name="Miettinen O."/>
            <person name="Hibbett D.S."/>
            <person name="Nagy L.G."/>
        </authorList>
    </citation>
    <scope>NUCLEOTIDE SEQUENCE [LARGE SCALE GENOMIC DNA]</scope>
    <source>
        <strain evidence="2 3">FP101781</strain>
    </source>
</reference>
<keyword evidence="3" id="KW-1185">Reference proteome</keyword>
<feature type="region of interest" description="Disordered" evidence="1">
    <location>
        <begin position="1"/>
        <end position="35"/>
    </location>
</feature>
<accession>A0A4Y7SJS3</accession>
<dbReference type="AlphaFoldDB" id="A0A4Y7SJS3"/>
<comment type="caution">
    <text evidence="2">The sequence shown here is derived from an EMBL/GenBank/DDBJ whole genome shotgun (WGS) entry which is preliminary data.</text>
</comment>
<dbReference type="EMBL" id="QPFP01000097">
    <property type="protein sequence ID" value="TEB22116.1"/>
    <property type="molecule type" value="Genomic_DNA"/>
</dbReference>
<name>A0A4Y7SJS3_COPMI</name>
<feature type="compositionally biased region" description="Basic and acidic residues" evidence="1">
    <location>
        <begin position="25"/>
        <end position="35"/>
    </location>
</feature>
<feature type="region of interest" description="Disordered" evidence="1">
    <location>
        <begin position="99"/>
        <end position="130"/>
    </location>
</feature>